<evidence type="ECO:0000256" key="1">
    <source>
        <dbReference type="SAM" id="SignalP"/>
    </source>
</evidence>
<dbReference type="InterPro" id="IPR029034">
    <property type="entry name" value="Cystine-knot_cytokine"/>
</dbReference>
<dbReference type="SUPFAM" id="SSF57501">
    <property type="entry name" value="Cystine-knot cytokines"/>
    <property type="match status" value="1"/>
</dbReference>
<feature type="signal peptide" evidence="1">
    <location>
        <begin position="1"/>
        <end position="23"/>
    </location>
</feature>
<name>A0A5S6QU11_TRIMR</name>
<organism evidence="2 3">
    <name type="scientific">Trichuris muris</name>
    <name type="common">Mouse whipworm</name>
    <dbReference type="NCBI Taxonomy" id="70415"/>
    <lineage>
        <taxon>Eukaryota</taxon>
        <taxon>Metazoa</taxon>
        <taxon>Ecdysozoa</taxon>
        <taxon>Nematoda</taxon>
        <taxon>Enoplea</taxon>
        <taxon>Dorylaimia</taxon>
        <taxon>Trichinellida</taxon>
        <taxon>Trichuridae</taxon>
        <taxon>Trichuris</taxon>
    </lineage>
</organism>
<evidence type="ECO:0000313" key="3">
    <source>
        <dbReference type="WBParaSite" id="TMUE_3000010896.1"/>
    </source>
</evidence>
<dbReference type="WBParaSite" id="TMUE_3000010896.1">
    <property type="protein sequence ID" value="TMUE_3000010896.1"/>
    <property type="gene ID" value="WBGene00291614"/>
</dbReference>
<dbReference type="AlphaFoldDB" id="A0A5S6QU11"/>
<proteinExistence type="predicted"/>
<dbReference type="Proteomes" id="UP000046395">
    <property type="component" value="Unassembled WGS sequence"/>
</dbReference>
<evidence type="ECO:0000313" key="2">
    <source>
        <dbReference type="Proteomes" id="UP000046395"/>
    </source>
</evidence>
<sequence length="286" mass="32097">MSSTGNSFAFFLFPWLIAIPTLGNSEFASAHDKGLIIRTADNMTDALLYFRDPFSGERMVPGLTIGQESTDDGRLLLKAKCHNERCVGCLQKLGDILGQALENPVDIRDFWVLTEDLHLEANDYREHCPWHRNDGRRIKACISKFDKGKGIGNLLQSLMKPNNPICYQMKTRKKRYVLENGKGILQIFPRDKIARDTNYAMLCSACWSMIILDQSAKPRMINQIVCGSSGEQCLKGNGLCCQQHGRVYVTEKDNVTVLDGRALLLVACTCGLKYDSPLRSLLQKDS</sequence>
<keyword evidence="2" id="KW-1185">Reference proteome</keyword>
<accession>A0A5S6QU11</accession>
<protein>
    <submittedName>
        <fullName evidence="3">Uncharacterized protein</fullName>
    </submittedName>
</protein>
<feature type="chain" id="PRO_5024335766" evidence="1">
    <location>
        <begin position="24"/>
        <end position="286"/>
    </location>
</feature>
<reference evidence="3" key="1">
    <citation type="submission" date="2019-12" db="UniProtKB">
        <authorList>
            <consortium name="WormBaseParasite"/>
        </authorList>
    </citation>
    <scope>IDENTIFICATION</scope>
</reference>
<keyword evidence="1" id="KW-0732">Signal</keyword>